<evidence type="ECO:0000313" key="2">
    <source>
        <dbReference type="Proteomes" id="UP000291981"/>
    </source>
</evidence>
<proteinExistence type="predicted"/>
<name>A0A4V2HS94_9FLAO</name>
<sequence length="248" mass="27644">MDMLTQLHLAAQYLATAGISFLDKKDDDSHTNLGFSIENKGLETWPLDADGTKLCLDYANFSLNWVAQDSLSLSLHGKSHEDVVKWIQKASQALNSKKSYQYDLHYELPYSMSSKDIFQLSDKSEINSLVNLRSLAQKVLIAVLDKENLTSDVRIWPHHFDTGAFAPLKNGNTAVGFGLSIPDALVDDHYFYISGYQGHDSLDTSNFQTLTTGDWLNNGFKGAVLPANGVDKHTAVQFFSEAINSYRK</sequence>
<reference evidence="1 2" key="1">
    <citation type="submission" date="2019-02" db="EMBL/GenBank/DDBJ databases">
        <title>Draft genome sequence of Muricauda sp. 176CP4-71.</title>
        <authorList>
            <person name="Park J.-S."/>
        </authorList>
    </citation>
    <scope>NUCLEOTIDE SEQUENCE [LARGE SCALE GENOMIC DNA]</scope>
    <source>
        <strain evidence="1 2">176CP4-71</strain>
    </source>
</reference>
<dbReference type="OrthoDB" id="1158385at2"/>
<organism evidence="1 2">
    <name type="scientific">Flagellimonas allohymeniacidonis</name>
    <dbReference type="NCBI Taxonomy" id="2517819"/>
    <lineage>
        <taxon>Bacteria</taxon>
        <taxon>Pseudomonadati</taxon>
        <taxon>Bacteroidota</taxon>
        <taxon>Flavobacteriia</taxon>
        <taxon>Flavobacteriales</taxon>
        <taxon>Flavobacteriaceae</taxon>
        <taxon>Flagellimonas</taxon>
    </lineage>
</organism>
<keyword evidence="2" id="KW-1185">Reference proteome</keyword>
<dbReference type="Proteomes" id="UP000291981">
    <property type="component" value="Unassembled WGS sequence"/>
</dbReference>
<dbReference type="RefSeq" id="WP_130612968.1">
    <property type="nucleotide sequence ID" value="NZ_SGIU01000002.1"/>
</dbReference>
<accession>A0A4V2HS94</accession>
<dbReference type="EMBL" id="SGIU01000002">
    <property type="protein sequence ID" value="TAI46840.1"/>
    <property type="molecule type" value="Genomic_DNA"/>
</dbReference>
<evidence type="ECO:0000313" key="1">
    <source>
        <dbReference type="EMBL" id="TAI46840.1"/>
    </source>
</evidence>
<gene>
    <name evidence="1" type="ORF">EW142_09055</name>
</gene>
<dbReference type="AlphaFoldDB" id="A0A4V2HS94"/>
<comment type="caution">
    <text evidence="1">The sequence shown here is derived from an EMBL/GenBank/DDBJ whole genome shotgun (WGS) entry which is preliminary data.</text>
</comment>
<protein>
    <submittedName>
        <fullName evidence="1">Uncharacterized protein</fullName>
    </submittedName>
</protein>